<sequence length="54" mass="6070">MFVALIILGIIVSGYMAIRTAAKERAIDEAMIEKEGEVYMERIRQARAKQQGSL</sequence>
<gene>
    <name evidence="1" type="ORF">EDD69_104183</name>
</gene>
<evidence type="ECO:0000313" key="2">
    <source>
        <dbReference type="Proteomes" id="UP000295658"/>
    </source>
</evidence>
<accession>A0A4R1QNL5</accession>
<dbReference type="OrthoDB" id="2454520at2"/>
<name>A0A4R1QNL5_9BACL</name>
<dbReference type="InterPro" id="IPR025428">
    <property type="entry name" value="Spore_YhaL"/>
</dbReference>
<keyword evidence="2" id="KW-1185">Reference proteome</keyword>
<dbReference type="AlphaFoldDB" id="A0A4R1QNL5"/>
<dbReference type="Proteomes" id="UP000295658">
    <property type="component" value="Unassembled WGS sequence"/>
</dbReference>
<protein>
    <submittedName>
        <fullName evidence="1">Sporulation protein YhaL</fullName>
    </submittedName>
</protein>
<dbReference type="EMBL" id="SLUL01000004">
    <property type="protein sequence ID" value="TCL51129.1"/>
    <property type="molecule type" value="Genomic_DNA"/>
</dbReference>
<organism evidence="1 2">
    <name type="scientific">Thermolongibacillus altinsuensis</name>
    <dbReference type="NCBI Taxonomy" id="575256"/>
    <lineage>
        <taxon>Bacteria</taxon>
        <taxon>Bacillati</taxon>
        <taxon>Bacillota</taxon>
        <taxon>Bacilli</taxon>
        <taxon>Bacillales</taxon>
        <taxon>Anoxybacillaceae</taxon>
        <taxon>Thermolongibacillus</taxon>
    </lineage>
</organism>
<proteinExistence type="predicted"/>
<evidence type="ECO:0000313" key="1">
    <source>
        <dbReference type="EMBL" id="TCL51129.1"/>
    </source>
</evidence>
<dbReference type="Pfam" id="PF14147">
    <property type="entry name" value="Spore_YhaL"/>
    <property type="match status" value="1"/>
</dbReference>
<reference evidence="1 2" key="1">
    <citation type="submission" date="2019-03" db="EMBL/GenBank/DDBJ databases">
        <title>Genomic Encyclopedia of Type Strains, Phase IV (KMG-IV): sequencing the most valuable type-strain genomes for metagenomic binning, comparative biology and taxonomic classification.</title>
        <authorList>
            <person name="Goeker M."/>
        </authorList>
    </citation>
    <scope>NUCLEOTIDE SEQUENCE [LARGE SCALE GENOMIC DNA]</scope>
    <source>
        <strain evidence="1 2">DSM 24979</strain>
    </source>
</reference>
<comment type="caution">
    <text evidence="1">The sequence shown here is derived from an EMBL/GenBank/DDBJ whole genome shotgun (WGS) entry which is preliminary data.</text>
</comment>
<dbReference type="RefSeq" id="WP_132947885.1">
    <property type="nucleotide sequence ID" value="NZ_BSVG01000004.1"/>
</dbReference>